<proteinExistence type="predicted"/>
<dbReference type="AlphaFoldDB" id="A0A518DRB2"/>
<dbReference type="OrthoDB" id="291723at2"/>
<accession>A0A518DRB2</accession>
<dbReference type="InterPro" id="IPR038142">
    <property type="entry name" value="Cytochrome_P460_sp"/>
</dbReference>
<dbReference type="Pfam" id="PF16694">
    <property type="entry name" value="Cytochrome_P460"/>
    <property type="match status" value="1"/>
</dbReference>
<protein>
    <recommendedName>
        <fullName evidence="1">Cytochrome P460 domain-containing protein</fullName>
    </recommendedName>
</protein>
<dbReference type="EMBL" id="CP036433">
    <property type="protein sequence ID" value="QDU94369.1"/>
    <property type="molecule type" value="Genomic_DNA"/>
</dbReference>
<organism evidence="2 3">
    <name type="scientific">Lignipirellula cremea</name>
    <dbReference type="NCBI Taxonomy" id="2528010"/>
    <lineage>
        <taxon>Bacteria</taxon>
        <taxon>Pseudomonadati</taxon>
        <taxon>Planctomycetota</taxon>
        <taxon>Planctomycetia</taxon>
        <taxon>Pirellulales</taxon>
        <taxon>Pirellulaceae</taxon>
        <taxon>Lignipirellula</taxon>
    </lineage>
</organism>
<dbReference type="InterPro" id="IPR032033">
    <property type="entry name" value="Cytochrome_P460"/>
</dbReference>
<dbReference type="RefSeq" id="WP_145052656.1">
    <property type="nucleotide sequence ID" value="NZ_CP036433.1"/>
</dbReference>
<feature type="domain" description="Cytochrome P460" evidence="1">
    <location>
        <begin position="76"/>
        <end position="171"/>
    </location>
</feature>
<reference evidence="2 3" key="1">
    <citation type="submission" date="2019-02" db="EMBL/GenBank/DDBJ databases">
        <title>Deep-cultivation of Planctomycetes and their phenomic and genomic characterization uncovers novel biology.</title>
        <authorList>
            <person name="Wiegand S."/>
            <person name="Jogler M."/>
            <person name="Boedeker C."/>
            <person name="Pinto D."/>
            <person name="Vollmers J."/>
            <person name="Rivas-Marin E."/>
            <person name="Kohn T."/>
            <person name="Peeters S.H."/>
            <person name="Heuer A."/>
            <person name="Rast P."/>
            <person name="Oberbeckmann S."/>
            <person name="Bunk B."/>
            <person name="Jeske O."/>
            <person name="Meyerdierks A."/>
            <person name="Storesund J.E."/>
            <person name="Kallscheuer N."/>
            <person name="Luecker S."/>
            <person name="Lage O.M."/>
            <person name="Pohl T."/>
            <person name="Merkel B.J."/>
            <person name="Hornburger P."/>
            <person name="Mueller R.-W."/>
            <person name="Bruemmer F."/>
            <person name="Labrenz M."/>
            <person name="Spormann A.M."/>
            <person name="Op den Camp H."/>
            <person name="Overmann J."/>
            <person name="Amann R."/>
            <person name="Jetten M.S.M."/>
            <person name="Mascher T."/>
            <person name="Medema M.H."/>
            <person name="Devos D.P."/>
            <person name="Kaster A.-K."/>
            <person name="Ovreas L."/>
            <person name="Rohde M."/>
            <person name="Galperin M.Y."/>
            <person name="Jogler C."/>
        </authorList>
    </citation>
    <scope>NUCLEOTIDE SEQUENCE [LARGE SCALE GENOMIC DNA]</scope>
    <source>
        <strain evidence="2 3">Pla85_3_4</strain>
    </source>
</reference>
<name>A0A518DRB2_9BACT</name>
<evidence type="ECO:0000259" key="1">
    <source>
        <dbReference type="Pfam" id="PF16694"/>
    </source>
</evidence>
<evidence type="ECO:0000313" key="3">
    <source>
        <dbReference type="Proteomes" id="UP000317648"/>
    </source>
</evidence>
<dbReference type="KEGG" id="lcre:Pla8534_21580"/>
<sequence>MKTAISVLAVVVALIGIRLYASPPIRPSLEPLQLRRLDRYVRITDRPFEMQDSTITFCRPPEEIALNPHDPAFPETAFCHVYVNEIAKNPMLTGKGIYPEGSLVIKSKLAAADSQKPELFTVMQKMANGYDTERGNWKYTVVDGTSYRQLASGRIDSCIQCHEQYKETDYITREYIAEK</sequence>
<evidence type="ECO:0000313" key="2">
    <source>
        <dbReference type="EMBL" id="QDU94369.1"/>
    </source>
</evidence>
<dbReference type="Gene3D" id="3.50.70.20">
    <property type="entry name" value="Cytochrome P460"/>
    <property type="match status" value="1"/>
</dbReference>
<keyword evidence="3" id="KW-1185">Reference proteome</keyword>
<gene>
    <name evidence="2" type="ORF">Pla8534_21580</name>
</gene>
<dbReference type="CDD" id="cd20716">
    <property type="entry name" value="cyt_P460_fam"/>
    <property type="match status" value="1"/>
</dbReference>
<dbReference type="Proteomes" id="UP000317648">
    <property type="component" value="Chromosome"/>
</dbReference>